<sequence>MSVAVVSPLCKYGISISGC</sequence>
<proteinExistence type="predicted"/>
<reference evidence="1" key="1">
    <citation type="submission" date="2014-09" db="EMBL/GenBank/DDBJ databases">
        <authorList>
            <person name="Magalhaes I.L.F."/>
            <person name="Oliveira U."/>
            <person name="Santos F.R."/>
            <person name="Vidigal T.H.D.A."/>
            <person name="Brescovit A.D."/>
            <person name="Santos A.J."/>
        </authorList>
    </citation>
    <scope>NUCLEOTIDE SEQUENCE</scope>
    <source>
        <tissue evidence="1">Shoot tissue taken approximately 20 cm above the soil surface</tissue>
    </source>
</reference>
<accession>A0A0A9B8I3</accession>
<reference evidence="1" key="2">
    <citation type="journal article" date="2015" name="Data Brief">
        <title>Shoot transcriptome of the giant reed, Arundo donax.</title>
        <authorList>
            <person name="Barrero R.A."/>
            <person name="Guerrero F.D."/>
            <person name="Moolhuijzen P."/>
            <person name="Goolsby J.A."/>
            <person name="Tidwell J."/>
            <person name="Bellgard S.E."/>
            <person name="Bellgard M.I."/>
        </authorList>
    </citation>
    <scope>NUCLEOTIDE SEQUENCE</scope>
    <source>
        <tissue evidence="1">Shoot tissue taken approximately 20 cm above the soil surface</tissue>
    </source>
</reference>
<name>A0A0A9B8I3_ARUDO</name>
<protein>
    <submittedName>
        <fullName evidence="1">Uncharacterized protein</fullName>
    </submittedName>
</protein>
<dbReference type="AlphaFoldDB" id="A0A0A9B8I3"/>
<organism evidence="1">
    <name type="scientific">Arundo donax</name>
    <name type="common">Giant reed</name>
    <name type="synonym">Donax arundinaceus</name>
    <dbReference type="NCBI Taxonomy" id="35708"/>
    <lineage>
        <taxon>Eukaryota</taxon>
        <taxon>Viridiplantae</taxon>
        <taxon>Streptophyta</taxon>
        <taxon>Embryophyta</taxon>
        <taxon>Tracheophyta</taxon>
        <taxon>Spermatophyta</taxon>
        <taxon>Magnoliopsida</taxon>
        <taxon>Liliopsida</taxon>
        <taxon>Poales</taxon>
        <taxon>Poaceae</taxon>
        <taxon>PACMAD clade</taxon>
        <taxon>Arundinoideae</taxon>
        <taxon>Arundineae</taxon>
        <taxon>Arundo</taxon>
    </lineage>
</organism>
<dbReference type="EMBL" id="GBRH01238294">
    <property type="protein sequence ID" value="JAD59601.1"/>
    <property type="molecule type" value="Transcribed_RNA"/>
</dbReference>
<evidence type="ECO:0000313" key="1">
    <source>
        <dbReference type="EMBL" id="JAD59601.1"/>
    </source>
</evidence>